<accession>A0A540MIJ5</accession>
<proteinExistence type="predicted"/>
<comment type="caution">
    <text evidence="2">The sequence shown here is derived from an EMBL/GenBank/DDBJ whole genome shotgun (WGS) entry which is preliminary data.</text>
</comment>
<evidence type="ECO:0000313" key="3">
    <source>
        <dbReference type="Proteomes" id="UP000315295"/>
    </source>
</evidence>
<evidence type="ECO:0000256" key="1">
    <source>
        <dbReference type="SAM" id="MobiDB-lite"/>
    </source>
</evidence>
<evidence type="ECO:0000313" key="2">
    <source>
        <dbReference type="EMBL" id="TQD98618.1"/>
    </source>
</evidence>
<reference evidence="2 3" key="1">
    <citation type="journal article" date="2019" name="G3 (Bethesda)">
        <title>Sequencing of a Wild Apple (Malus baccata) Genome Unravels the Differences Between Cultivated and Wild Apple Species Regarding Disease Resistance and Cold Tolerance.</title>
        <authorList>
            <person name="Chen X."/>
        </authorList>
    </citation>
    <scope>NUCLEOTIDE SEQUENCE [LARGE SCALE GENOMIC DNA]</scope>
    <source>
        <strain evidence="3">cv. Shandingzi</strain>
        <tissue evidence="2">Leaves</tissue>
    </source>
</reference>
<dbReference type="Proteomes" id="UP000315295">
    <property type="component" value="Unassembled WGS sequence"/>
</dbReference>
<gene>
    <name evidence="2" type="ORF">C1H46_015866</name>
</gene>
<feature type="region of interest" description="Disordered" evidence="1">
    <location>
        <begin position="58"/>
        <end position="77"/>
    </location>
</feature>
<dbReference type="EMBL" id="VIEB01000251">
    <property type="protein sequence ID" value="TQD98618.1"/>
    <property type="molecule type" value="Genomic_DNA"/>
</dbReference>
<sequence>MGCDIGLVNFDDLSVNGSKGLPQNSCSTSSSLQSPWPTMYCNPSPWILFVCSLNSEVEGDGREGRDGEDECSSSVVA</sequence>
<dbReference type="AlphaFoldDB" id="A0A540MIJ5"/>
<keyword evidence="3" id="KW-1185">Reference proteome</keyword>
<protein>
    <submittedName>
        <fullName evidence="2">Uncharacterized protein</fullName>
    </submittedName>
</protein>
<organism evidence="2 3">
    <name type="scientific">Malus baccata</name>
    <name type="common">Siberian crab apple</name>
    <name type="synonym">Pyrus baccata</name>
    <dbReference type="NCBI Taxonomy" id="106549"/>
    <lineage>
        <taxon>Eukaryota</taxon>
        <taxon>Viridiplantae</taxon>
        <taxon>Streptophyta</taxon>
        <taxon>Embryophyta</taxon>
        <taxon>Tracheophyta</taxon>
        <taxon>Spermatophyta</taxon>
        <taxon>Magnoliopsida</taxon>
        <taxon>eudicotyledons</taxon>
        <taxon>Gunneridae</taxon>
        <taxon>Pentapetalae</taxon>
        <taxon>rosids</taxon>
        <taxon>fabids</taxon>
        <taxon>Rosales</taxon>
        <taxon>Rosaceae</taxon>
        <taxon>Amygdaloideae</taxon>
        <taxon>Maleae</taxon>
        <taxon>Malus</taxon>
    </lineage>
</organism>
<name>A0A540MIJ5_MALBA</name>